<dbReference type="PANTHER" id="PTHR30537">
    <property type="entry name" value="HTH-TYPE TRANSCRIPTIONAL REGULATOR"/>
    <property type="match status" value="1"/>
</dbReference>
<reference evidence="6 7" key="1">
    <citation type="submission" date="2018-06" db="EMBL/GenBank/DDBJ databases">
        <title>Genomic Encyclopedia of Type Strains, Phase III (KMG-III): the genomes of soil and plant-associated and newly described type strains.</title>
        <authorList>
            <person name="Whitman W."/>
        </authorList>
    </citation>
    <scope>NUCLEOTIDE SEQUENCE [LARGE SCALE GENOMIC DNA]</scope>
    <source>
        <strain evidence="6 7">CECT 7732</strain>
    </source>
</reference>
<feature type="domain" description="HTH lysR-type" evidence="5">
    <location>
        <begin position="1"/>
        <end position="59"/>
    </location>
</feature>
<dbReference type="GO" id="GO:0006351">
    <property type="term" value="P:DNA-templated transcription"/>
    <property type="evidence" value="ECO:0007669"/>
    <property type="project" value="TreeGrafter"/>
</dbReference>
<dbReference type="InterPro" id="IPR036388">
    <property type="entry name" value="WH-like_DNA-bd_sf"/>
</dbReference>
<evidence type="ECO:0000313" key="6">
    <source>
        <dbReference type="EMBL" id="RBO84023.1"/>
    </source>
</evidence>
<dbReference type="SUPFAM" id="SSF46785">
    <property type="entry name" value="Winged helix' DNA-binding domain"/>
    <property type="match status" value="1"/>
</dbReference>
<dbReference type="InterPro" id="IPR005119">
    <property type="entry name" value="LysR_subst-bd"/>
</dbReference>
<dbReference type="InterPro" id="IPR058163">
    <property type="entry name" value="LysR-type_TF_proteobact-type"/>
</dbReference>
<protein>
    <submittedName>
        <fullName evidence="6">DNA-binding transcriptional LysR family regulator</fullName>
    </submittedName>
</protein>
<dbReference type="Gene3D" id="1.10.10.10">
    <property type="entry name" value="Winged helix-like DNA-binding domain superfamily/Winged helix DNA-binding domain"/>
    <property type="match status" value="1"/>
</dbReference>
<dbReference type="AlphaFoldDB" id="A0A366D1S9"/>
<dbReference type="Pfam" id="PF00126">
    <property type="entry name" value="HTH_1"/>
    <property type="match status" value="1"/>
</dbReference>
<comment type="caution">
    <text evidence="6">The sequence shown here is derived from an EMBL/GenBank/DDBJ whole genome shotgun (WGS) entry which is preliminary data.</text>
</comment>
<dbReference type="EMBL" id="QNRF01000003">
    <property type="protein sequence ID" value="RBO84023.1"/>
    <property type="molecule type" value="Genomic_DNA"/>
</dbReference>
<evidence type="ECO:0000256" key="3">
    <source>
        <dbReference type="ARBA" id="ARBA00023125"/>
    </source>
</evidence>
<evidence type="ECO:0000256" key="2">
    <source>
        <dbReference type="ARBA" id="ARBA00023015"/>
    </source>
</evidence>
<dbReference type="GO" id="GO:0003700">
    <property type="term" value="F:DNA-binding transcription factor activity"/>
    <property type="evidence" value="ECO:0007669"/>
    <property type="project" value="InterPro"/>
</dbReference>
<evidence type="ECO:0000259" key="5">
    <source>
        <dbReference type="PROSITE" id="PS50931"/>
    </source>
</evidence>
<dbReference type="Proteomes" id="UP000252086">
    <property type="component" value="Unassembled WGS sequence"/>
</dbReference>
<proteinExistence type="inferred from homology"/>
<keyword evidence="7" id="KW-1185">Reference proteome</keyword>
<evidence type="ECO:0000313" key="7">
    <source>
        <dbReference type="Proteomes" id="UP000252086"/>
    </source>
</evidence>
<dbReference type="PANTHER" id="PTHR30537:SF66">
    <property type="entry name" value="IRON-REGULATED VIRULENCE REGULATORY PROTEIN IRGB"/>
    <property type="match status" value="1"/>
</dbReference>
<dbReference type="OrthoDB" id="6183733at2"/>
<accession>A0A366D1S9</accession>
<dbReference type="Gene3D" id="3.40.190.290">
    <property type="match status" value="1"/>
</dbReference>
<dbReference type="FunFam" id="1.10.10.10:FF:000001">
    <property type="entry name" value="LysR family transcriptional regulator"/>
    <property type="match status" value="1"/>
</dbReference>
<dbReference type="SUPFAM" id="SSF53850">
    <property type="entry name" value="Periplasmic binding protein-like II"/>
    <property type="match status" value="1"/>
</dbReference>
<dbReference type="InterPro" id="IPR036390">
    <property type="entry name" value="WH_DNA-bd_sf"/>
</dbReference>
<evidence type="ECO:0000256" key="1">
    <source>
        <dbReference type="ARBA" id="ARBA00009437"/>
    </source>
</evidence>
<dbReference type="Pfam" id="PF03466">
    <property type="entry name" value="LysR_substrate"/>
    <property type="match status" value="1"/>
</dbReference>
<keyword evidence="3 6" id="KW-0238">DNA-binding</keyword>
<dbReference type="GO" id="GO:0043565">
    <property type="term" value="F:sequence-specific DNA binding"/>
    <property type="evidence" value="ECO:0007669"/>
    <property type="project" value="TreeGrafter"/>
</dbReference>
<dbReference type="PROSITE" id="PS50931">
    <property type="entry name" value="HTH_LYSR"/>
    <property type="match status" value="1"/>
</dbReference>
<keyword evidence="4" id="KW-0804">Transcription</keyword>
<dbReference type="RefSeq" id="WP_113874003.1">
    <property type="nucleotide sequence ID" value="NZ_QNRF01000003.1"/>
</dbReference>
<dbReference type="InterPro" id="IPR000847">
    <property type="entry name" value="LysR_HTH_N"/>
</dbReference>
<name>A0A366D1S9_9GAMM</name>
<evidence type="ECO:0000256" key="4">
    <source>
        <dbReference type="ARBA" id="ARBA00023163"/>
    </source>
</evidence>
<comment type="similarity">
    <text evidence="1">Belongs to the LysR transcriptional regulatory family.</text>
</comment>
<keyword evidence="2" id="KW-0805">Transcription regulation</keyword>
<gene>
    <name evidence="6" type="ORF">DFP76_103297</name>
</gene>
<organism evidence="6 7">
    <name type="scientific">Marinomonas aquiplantarum</name>
    <dbReference type="NCBI Taxonomy" id="491951"/>
    <lineage>
        <taxon>Bacteria</taxon>
        <taxon>Pseudomonadati</taxon>
        <taxon>Pseudomonadota</taxon>
        <taxon>Gammaproteobacteria</taxon>
        <taxon>Oceanospirillales</taxon>
        <taxon>Oceanospirillaceae</taxon>
        <taxon>Marinomonas</taxon>
    </lineage>
</organism>
<sequence length="304" mass="34602">MYDLNDLQSFITLIETENLTQAAKRLGVSKSTLSRRIANLENQLGQALLLRQANQMIANDAGRAFHPFACKIIEAAKQAQKTIDSLQDAVIGDLSIAAYSGLARSWLPKEIIHFANQHPEINFSLKTTSKFSELEQADIGVWLGSPEPSRFKEEMVGYLTCGLYASKEFVNNNPNLIDVAELENIPWVNFHHFYQPAGDLELHHLEDGAKRIQIPKSQIWTDQIAMQLEQIAKGTGVGVLPDYMVTMREKHHPGDLIRVLPQWQLPMIPVYLLYPYGSLPKRMSEFLHHFRNRTRDILDKQKSQ</sequence>
<dbReference type="PRINTS" id="PR00039">
    <property type="entry name" value="HTHLYSR"/>
</dbReference>